<keyword evidence="2" id="KW-1185">Reference proteome</keyword>
<proteinExistence type="predicted"/>
<gene>
    <name evidence="1" type="ORF">DFH07DRAFT_1058586</name>
</gene>
<sequence length="199" mass="21427">MVFNNAKVMHPHKDIYYSTPPVAAANVQNYWVHRQHYLNRGPGPSNHPTSIAVGHHNTSMQSTSPYYTPAGSTIYSSNPSPVQSTSVQGGMSHAAPANVFNQGSYPEAYPSVITPPGGFNNLNQMSPHGNTYPPSSGYHNPHAPTQTMAGFNTLAPHPVVVPAGFTETHPSAPGWWRNPVTGWFWHASHGLSSPSHGRG</sequence>
<organism evidence="1 2">
    <name type="scientific">Mycena maculata</name>
    <dbReference type="NCBI Taxonomy" id="230809"/>
    <lineage>
        <taxon>Eukaryota</taxon>
        <taxon>Fungi</taxon>
        <taxon>Dikarya</taxon>
        <taxon>Basidiomycota</taxon>
        <taxon>Agaricomycotina</taxon>
        <taxon>Agaricomycetes</taxon>
        <taxon>Agaricomycetidae</taxon>
        <taxon>Agaricales</taxon>
        <taxon>Marasmiineae</taxon>
        <taxon>Mycenaceae</taxon>
        <taxon>Mycena</taxon>
    </lineage>
</organism>
<evidence type="ECO:0000313" key="2">
    <source>
        <dbReference type="Proteomes" id="UP001215280"/>
    </source>
</evidence>
<evidence type="ECO:0000313" key="1">
    <source>
        <dbReference type="EMBL" id="KAJ7767020.1"/>
    </source>
</evidence>
<reference evidence="1" key="1">
    <citation type="submission" date="2023-03" db="EMBL/GenBank/DDBJ databases">
        <title>Massive genome expansion in bonnet fungi (Mycena s.s.) driven by repeated elements and novel gene families across ecological guilds.</title>
        <authorList>
            <consortium name="Lawrence Berkeley National Laboratory"/>
            <person name="Harder C.B."/>
            <person name="Miyauchi S."/>
            <person name="Viragh M."/>
            <person name="Kuo A."/>
            <person name="Thoen E."/>
            <person name="Andreopoulos B."/>
            <person name="Lu D."/>
            <person name="Skrede I."/>
            <person name="Drula E."/>
            <person name="Henrissat B."/>
            <person name="Morin E."/>
            <person name="Kohler A."/>
            <person name="Barry K."/>
            <person name="LaButti K."/>
            <person name="Morin E."/>
            <person name="Salamov A."/>
            <person name="Lipzen A."/>
            <person name="Mereny Z."/>
            <person name="Hegedus B."/>
            <person name="Baldrian P."/>
            <person name="Stursova M."/>
            <person name="Weitz H."/>
            <person name="Taylor A."/>
            <person name="Grigoriev I.V."/>
            <person name="Nagy L.G."/>
            <person name="Martin F."/>
            <person name="Kauserud H."/>
        </authorList>
    </citation>
    <scope>NUCLEOTIDE SEQUENCE</scope>
    <source>
        <strain evidence="1">CBHHK188m</strain>
    </source>
</reference>
<dbReference type="AlphaFoldDB" id="A0AAD7NN06"/>
<protein>
    <submittedName>
        <fullName evidence="1">Uncharacterized protein</fullName>
    </submittedName>
</protein>
<comment type="caution">
    <text evidence="1">The sequence shown here is derived from an EMBL/GenBank/DDBJ whole genome shotgun (WGS) entry which is preliminary data.</text>
</comment>
<accession>A0AAD7NN06</accession>
<name>A0AAD7NN06_9AGAR</name>
<dbReference type="Proteomes" id="UP001215280">
    <property type="component" value="Unassembled WGS sequence"/>
</dbReference>
<dbReference type="EMBL" id="JARJLG010000031">
    <property type="protein sequence ID" value="KAJ7767020.1"/>
    <property type="molecule type" value="Genomic_DNA"/>
</dbReference>